<dbReference type="EMBL" id="CP072369">
    <property type="protein sequence ID" value="QUB86207.1"/>
    <property type="molecule type" value="Genomic_DNA"/>
</dbReference>
<reference evidence="1 3" key="1">
    <citation type="submission" date="2015-07" db="EMBL/GenBank/DDBJ databases">
        <authorList>
            <person name="Noorani M."/>
        </authorList>
    </citation>
    <scope>NUCLEOTIDE SEQUENCE [LARGE SCALE GENOMIC DNA]</scope>
    <source>
        <strain evidence="1 3">W1435</strain>
    </source>
</reference>
<gene>
    <name evidence="1" type="ORF">ADJ77_12600</name>
    <name evidence="2" type="ORF">J5A51_02825</name>
</gene>
<dbReference type="RefSeq" id="WP_025078793.1">
    <property type="nucleotide sequence ID" value="NZ_BAKO01000025.1"/>
</dbReference>
<evidence type="ECO:0000313" key="2">
    <source>
        <dbReference type="EMBL" id="QUB86207.1"/>
    </source>
</evidence>
<evidence type="ECO:0000313" key="3">
    <source>
        <dbReference type="Proteomes" id="UP000060345"/>
    </source>
</evidence>
<dbReference type="Proteomes" id="UP000682005">
    <property type="component" value="Chromosome 2"/>
</dbReference>
<protein>
    <recommendedName>
        <fullName evidence="5">Lipoprotein</fullName>
    </recommendedName>
</protein>
<dbReference type="KEGG" id="pfus:ADJ77_12600"/>
<reference evidence="2 4" key="2">
    <citation type="submission" date="2021-03" db="EMBL/GenBank/DDBJ databases">
        <title>Human Oral Microbial Genomes.</title>
        <authorList>
            <person name="Johnston C.D."/>
            <person name="Chen T."/>
            <person name="Dewhirst F.E."/>
        </authorList>
    </citation>
    <scope>NUCLEOTIDE SEQUENCE [LARGE SCALE GENOMIC DNA]</scope>
    <source>
        <strain evidence="2 4">W1435</strain>
    </source>
</reference>
<dbReference type="OrthoDB" id="1072675at2"/>
<keyword evidence="4" id="KW-1185">Reference proteome</keyword>
<dbReference type="PROSITE" id="PS51257">
    <property type="entry name" value="PROKAR_LIPOPROTEIN"/>
    <property type="match status" value="1"/>
</dbReference>
<evidence type="ECO:0000313" key="4">
    <source>
        <dbReference type="Proteomes" id="UP000682005"/>
    </source>
</evidence>
<dbReference type="Proteomes" id="UP000060345">
    <property type="component" value="Chromosome 2"/>
</dbReference>
<organism evidence="1 3">
    <name type="scientific">Prevotella fusca JCM 17724</name>
    <dbReference type="NCBI Taxonomy" id="1236517"/>
    <lineage>
        <taxon>Bacteria</taxon>
        <taxon>Pseudomonadati</taxon>
        <taxon>Bacteroidota</taxon>
        <taxon>Bacteroidia</taxon>
        <taxon>Bacteroidales</taxon>
        <taxon>Prevotellaceae</taxon>
        <taxon>Prevotella</taxon>
    </lineage>
</organism>
<evidence type="ECO:0008006" key="5">
    <source>
        <dbReference type="Google" id="ProtNLM"/>
    </source>
</evidence>
<sequence>MFKHILIFSTTLLITCSLIGCSKDKDGTITVYGYASVNGVAYKDYVSIYDAFHPDLPIKPTLFNGDRLGVYNDSIFIFQFMFRSIQSETPLWLFGAFRIPQGEVFPNLDKSYQLSKNLMYDKDRTIFEDFLKYIPVSENNNDSRGIAIIIDYNKLPSATSIDGTIIFKKFNNRTKKLDGEIYLYSNDEFPISYKLEGHFSDVLSYNKVQLQ</sequence>
<proteinExistence type="predicted"/>
<accession>A0A0K1NNW2</accession>
<evidence type="ECO:0000313" key="1">
    <source>
        <dbReference type="EMBL" id="AKU70568.1"/>
    </source>
</evidence>
<dbReference type="STRING" id="1236517.ADJ77_12600"/>
<name>A0A0K1NNW2_9BACT</name>
<dbReference type="AlphaFoldDB" id="A0A0K1NNW2"/>
<dbReference type="EMBL" id="CP012075">
    <property type="protein sequence ID" value="AKU70568.1"/>
    <property type="molecule type" value="Genomic_DNA"/>
</dbReference>